<sequence>MNIFKKKYIYIICTFFLFYSSQIYANTFHQNNFYQAKLWAIKIHKNAPGSFYCGCTINWNEKKGIPNLNSCHYNIRKNKNRAQRIEWDHVVPAWEFGHNKICWKKGGRKYCEHDDQLFKKIESDLHNIQPVIGEINGDRSNFSFNELQFENYQYGNCTVKIDFKKKQIEPTNETKGIIARTYFYMINQYHITISESQMQLFTKWDKENPVSCWECEREALIYQVQHIHNDYVKKNCEKKNFHYVSNETEK</sequence>
<dbReference type="SUPFAM" id="SSF54060">
    <property type="entry name" value="His-Me finger endonucleases"/>
    <property type="match status" value="1"/>
</dbReference>
<reference evidence="5 6" key="1">
    <citation type="submission" date="2018-12" db="EMBL/GenBank/DDBJ databases">
        <authorList>
            <person name="Chong R.A."/>
        </authorList>
    </citation>
    <scope>NUCLEOTIDE SEQUENCE [LARGE SCALE GENOMIC DNA]</scope>
    <source>
        <strain evidence="5 6">Tca</strain>
    </source>
</reference>
<dbReference type="PANTHER" id="PTHR33607:SF2">
    <property type="entry name" value="ENDONUCLEASE-1"/>
    <property type="match status" value="1"/>
</dbReference>
<proteinExistence type="inferred from homology"/>
<dbReference type="EMBL" id="CP034852">
    <property type="protein sequence ID" value="QCI26842.1"/>
    <property type="molecule type" value="Genomic_DNA"/>
</dbReference>
<evidence type="ECO:0000256" key="2">
    <source>
        <dbReference type="ARBA" id="ARBA00022722"/>
    </source>
</evidence>
<evidence type="ECO:0000313" key="6">
    <source>
        <dbReference type="Proteomes" id="UP000298782"/>
    </source>
</evidence>
<evidence type="ECO:0000256" key="1">
    <source>
        <dbReference type="ARBA" id="ARBA00006429"/>
    </source>
</evidence>
<organism evidence="5 6">
    <name type="scientific">Buchnera aphidicola</name>
    <name type="common">Thelaxes californica</name>
    <dbReference type="NCBI Taxonomy" id="1315998"/>
    <lineage>
        <taxon>Bacteria</taxon>
        <taxon>Pseudomonadati</taxon>
        <taxon>Pseudomonadota</taxon>
        <taxon>Gammaproteobacteria</taxon>
        <taxon>Enterobacterales</taxon>
        <taxon>Erwiniaceae</taxon>
        <taxon>Buchnera</taxon>
    </lineage>
</organism>
<dbReference type="Pfam" id="PF04231">
    <property type="entry name" value="Endonuclease_1"/>
    <property type="match status" value="1"/>
</dbReference>
<evidence type="ECO:0000256" key="3">
    <source>
        <dbReference type="ARBA" id="ARBA00022801"/>
    </source>
</evidence>
<dbReference type="RefSeq" id="WP_158353579.1">
    <property type="nucleotide sequence ID" value="NZ_CP034852.1"/>
</dbReference>
<dbReference type="InterPro" id="IPR044925">
    <property type="entry name" value="His-Me_finger_sf"/>
</dbReference>
<dbReference type="GO" id="GO:0004518">
    <property type="term" value="F:nuclease activity"/>
    <property type="evidence" value="ECO:0007669"/>
    <property type="project" value="UniProtKB-KW"/>
</dbReference>
<keyword evidence="4" id="KW-0812">Transmembrane</keyword>
<gene>
    <name evidence="5" type="ORF">D9V80_01585</name>
</gene>
<dbReference type="GO" id="GO:0016787">
    <property type="term" value="F:hydrolase activity"/>
    <property type="evidence" value="ECO:0007669"/>
    <property type="project" value="UniProtKB-KW"/>
</dbReference>
<dbReference type="AlphaFoldDB" id="A0A4D6YCN7"/>
<comment type="similarity">
    <text evidence="1">Belongs to the EndA/NucM nuclease family.</text>
</comment>
<keyword evidence="2" id="KW-0540">Nuclease</keyword>
<keyword evidence="3" id="KW-0378">Hydrolase</keyword>
<keyword evidence="6" id="KW-1185">Reference proteome</keyword>
<name>A0A4D6YCN7_9GAMM</name>
<evidence type="ECO:0000313" key="5">
    <source>
        <dbReference type="EMBL" id="QCI26842.1"/>
    </source>
</evidence>
<protein>
    <submittedName>
        <fullName evidence="5">Deoxyribonuclease I</fullName>
    </submittedName>
</protein>
<evidence type="ECO:0000256" key="4">
    <source>
        <dbReference type="SAM" id="Phobius"/>
    </source>
</evidence>
<reference evidence="5 6" key="2">
    <citation type="submission" date="2019-05" db="EMBL/GenBank/DDBJ databases">
        <title>Genome evolution of the obligate endosymbiont Buchnera aphidicola.</title>
        <authorList>
            <person name="Moran N.A."/>
        </authorList>
    </citation>
    <scope>NUCLEOTIDE SEQUENCE [LARGE SCALE GENOMIC DNA]</scope>
    <source>
        <strain evidence="5 6">Tca</strain>
    </source>
</reference>
<dbReference type="OrthoDB" id="9800417at2"/>
<feature type="transmembrane region" description="Helical" evidence="4">
    <location>
        <begin position="7"/>
        <end position="25"/>
    </location>
</feature>
<accession>A0A4D6YCN7</accession>
<dbReference type="PANTHER" id="PTHR33607">
    <property type="entry name" value="ENDONUCLEASE-1"/>
    <property type="match status" value="1"/>
</dbReference>
<keyword evidence="4" id="KW-0472">Membrane</keyword>
<dbReference type="Proteomes" id="UP000298782">
    <property type="component" value="Chromosome"/>
</dbReference>
<dbReference type="InterPro" id="IPR007346">
    <property type="entry name" value="Endonuclease-I"/>
</dbReference>
<keyword evidence="4" id="KW-1133">Transmembrane helix</keyword>